<accession>A0A0R1QWB2</accession>
<dbReference type="Pfam" id="PF13376">
    <property type="entry name" value="OmdA"/>
    <property type="match status" value="1"/>
</dbReference>
<dbReference type="Gene3D" id="3.90.1150.200">
    <property type="match status" value="1"/>
</dbReference>
<dbReference type="RefSeq" id="WP_082611700.1">
    <property type="nucleotide sequence ID" value="NZ_AZEU01000105.1"/>
</dbReference>
<keyword evidence="3" id="KW-1185">Reference proteome</keyword>
<dbReference type="Pfam" id="PF08818">
    <property type="entry name" value="DUF1801"/>
    <property type="match status" value="1"/>
</dbReference>
<evidence type="ECO:0000313" key="3">
    <source>
        <dbReference type="Proteomes" id="UP000051790"/>
    </source>
</evidence>
<organism evidence="2 3">
    <name type="scientific">Lacticaseibacillus manihotivorans DSM 13343 = JCM 12514</name>
    <dbReference type="NCBI Taxonomy" id="1423769"/>
    <lineage>
        <taxon>Bacteria</taxon>
        <taxon>Bacillati</taxon>
        <taxon>Bacillota</taxon>
        <taxon>Bacilli</taxon>
        <taxon>Lactobacillales</taxon>
        <taxon>Lactobacillaceae</taxon>
        <taxon>Lacticaseibacillus</taxon>
    </lineage>
</organism>
<dbReference type="SUPFAM" id="SSF159888">
    <property type="entry name" value="YdhG-like"/>
    <property type="match status" value="1"/>
</dbReference>
<dbReference type="InterPro" id="IPR014922">
    <property type="entry name" value="YdhG-like"/>
</dbReference>
<dbReference type="OrthoDB" id="115213at2"/>
<evidence type="ECO:0000313" key="2">
    <source>
        <dbReference type="EMBL" id="KRL46533.1"/>
    </source>
</evidence>
<evidence type="ECO:0000259" key="1">
    <source>
        <dbReference type="Pfam" id="PF08818"/>
    </source>
</evidence>
<dbReference type="PATRIC" id="fig|1423769.4.peg.458"/>
<name>A0A0R1QWB2_9LACO</name>
<dbReference type="Proteomes" id="UP000051790">
    <property type="component" value="Unassembled WGS sequence"/>
</dbReference>
<protein>
    <recommendedName>
        <fullName evidence="1">YdhG-like domain-containing protein</fullName>
    </recommendedName>
</protein>
<dbReference type="EMBL" id="AZEU01000105">
    <property type="protein sequence ID" value="KRL46533.1"/>
    <property type="molecule type" value="Genomic_DNA"/>
</dbReference>
<comment type="caution">
    <text evidence="2">The sequence shown here is derived from an EMBL/GenBank/DDBJ whole genome shotgun (WGS) entry which is preliminary data.</text>
</comment>
<feature type="domain" description="YdhG-like" evidence="1">
    <location>
        <begin position="16"/>
        <end position="105"/>
    </location>
</feature>
<gene>
    <name evidence="2" type="ORF">FD01_GL000428</name>
</gene>
<sequence>MSGISDYIAQQPDLAQPHLTAIYRTLQLALPAAEERISYSMPAFWEGQVLVYFGANRNFLGFYPTAAPIIEFADQLKPYQTSKGAIQFPYDQPLPVDLIQAIAQWRASHVEKRTAPKRRPKVVMSEKIAENLQTYQLRAAFDARPQYQQTDYLNWIAQAKREATQTKRLKQMLAELKAGDVYMKQPWHPRQ</sequence>
<reference evidence="2 3" key="1">
    <citation type="journal article" date="2015" name="Genome Announc.">
        <title>Expanding the biotechnology potential of lactobacilli through comparative genomics of 213 strains and associated genera.</title>
        <authorList>
            <person name="Sun Z."/>
            <person name="Harris H.M."/>
            <person name="McCann A."/>
            <person name="Guo C."/>
            <person name="Argimon S."/>
            <person name="Zhang W."/>
            <person name="Yang X."/>
            <person name="Jeffery I.B."/>
            <person name="Cooney J.C."/>
            <person name="Kagawa T.F."/>
            <person name="Liu W."/>
            <person name="Song Y."/>
            <person name="Salvetti E."/>
            <person name="Wrobel A."/>
            <person name="Rasinkangas P."/>
            <person name="Parkhill J."/>
            <person name="Rea M.C."/>
            <person name="O'Sullivan O."/>
            <person name="Ritari J."/>
            <person name="Douillard F.P."/>
            <person name="Paul Ross R."/>
            <person name="Yang R."/>
            <person name="Briner A.E."/>
            <person name="Felis G.E."/>
            <person name="de Vos W.M."/>
            <person name="Barrangou R."/>
            <person name="Klaenhammer T.R."/>
            <person name="Caufield P.W."/>
            <person name="Cui Y."/>
            <person name="Zhang H."/>
            <person name="O'Toole P.W."/>
        </authorList>
    </citation>
    <scope>NUCLEOTIDE SEQUENCE [LARGE SCALE GENOMIC DNA]</scope>
    <source>
        <strain evidence="2 3">DSM 13343</strain>
    </source>
</reference>
<dbReference type="AlphaFoldDB" id="A0A0R1QWB2"/>
<proteinExistence type="predicted"/>